<dbReference type="Gene3D" id="1.25.40.10">
    <property type="entry name" value="Tetratricopeptide repeat domain"/>
    <property type="match status" value="1"/>
</dbReference>
<keyword evidence="2" id="KW-1185">Reference proteome</keyword>
<dbReference type="OrthoDB" id="9807521at2"/>
<dbReference type="Gene3D" id="3.30.70.1230">
    <property type="entry name" value="Nucleotide cyclase"/>
    <property type="match status" value="1"/>
</dbReference>
<dbReference type="KEGG" id="same:SAMCFNEI73_pC1798"/>
<dbReference type="PROSITE" id="PS50125">
    <property type="entry name" value="GUANYLATE_CYCLASE_2"/>
    <property type="match status" value="1"/>
</dbReference>
<accession>A0A1L3LZI3</accession>
<evidence type="ECO:0000313" key="2">
    <source>
        <dbReference type="Proteomes" id="UP000182306"/>
    </source>
</evidence>
<sequence>MERRLTTIMAADLVGYSRLMAADEEGTISRLRNARTYVIDPAILEGGGRIVKTMGDGLLVDFPSPVLAVRAALLMQRNLISRESPQREDRRLRFRIGIHLGDVVIDGEDILGDCVNVTARLETIAPIGGICISRAIYDHVEGKIEAGMTWLGPQSVKNIPEPIDVWQVEVEGTAPSPVRLSGQERASIAVLPFQNFSATPDQDFFVDGLVEDVITELSRFRWLFVIARNSTFAYKGTAKDVRKIARELGVRYVVEGSVRRSGDRLRITVQLIDALSGAHIWAERWDRPIADFFDVQDEITRRIIAGIEPELGAHERGLALAKSTDNLTAWELCHRGFAELLSFEAGSQATAEKFLRQALEHDPNFALPYAYLARQRYALVLWGRAADVPVAVKEGLSFATKALEIDRRSDIAYAMMSLLLTVDGRAAEAMPVVEQGLALNPNYAFLHFAHGMAAVRLREADTTIRAAQSAIDLSPHDPSMFAFKTLLGIGLMLRGEPDDLSTARMHLREGASFERTTHYPFIGLALLALRAGNTEEVGTWISAALKKFPNLNAEYVREAAHPFYEGSPYCDYLDRLIEQGLPPGEKHLIEE</sequence>
<dbReference type="PANTHER" id="PTHR43081">
    <property type="entry name" value="ADENYLATE CYCLASE, TERMINAL-DIFFERENTIATION SPECIFIC-RELATED"/>
    <property type="match status" value="1"/>
</dbReference>
<dbReference type="Gene3D" id="3.40.50.10070">
    <property type="entry name" value="TolB, N-terminal domain"/>
    <property type="match status" value="1"/>
</dbReference>
<dbReference type="AlphaFoldDB" id="A0A1L3LZI3"/>
<evidence type="ECO:0000313" key="1">
    <source>
        <dbReference type="EMBL" id="APG95502.1"/>
    </source>
</evidence>
<protein>
    <submittedName>
        <fullName evidence="1">Adenylate cyclase</fullName>
        <ecNumber evidence="1">4.6.1.1</ecNumber>
    </submittedName>
</protein>
<dbReference type="RefSeq" id="WP_064252779.1">
    <property type="nucleotide sequence ID" value="NZ_CP013110.1"/>
</dbReference>
<dbReference type="CDD" id="cd07302">
    <property type="entry name" value="CHD"/>
    <property type="match status" value="1"/>
</dbReference>
<keyword evidence="1" id="KW-0456">Lyase</keyword>
<dbReference type="SUPFAM" id="SSF55073">
    <property type="entry name" value="Nucleotide cyclase"/>
    <property type="match status" value="1"/>
</dbReference>
<dbReference type="SUPFAM" id="SSF48452">
    <property type="entry name" value="TPR-like"/>
    <property type="match status" value="1"/>
</dbReference>
<reference evidence="1 2" key="1">
    <citation type="submission" date="2015-10" db="EMBL/GenBank/DDBJ databases">
        <title>Genomic differences between typical nodule nitrogen-fixing rhizobial strains and those coming from bean seeds.</title>
        <authorList>
            <person name="Peralta H."/>
            <person name="Aguilar-Vera A."/>
            <person name="Diaz R."/>
            <person name="Mora Y."/>
            <person name="Martinez-Batallar G."/>
            <person name="Salazar E."/>
            <person name="Vargas-Lagunas C."/>
            <person name="Encarnacion S."/>
            <person name="Girard L."/>
            <person name="Mora J."/>
        </authorList>
    </citation>
    <scope>NUCLEOTIDE SEQUENCE [LARGE SCALE GENOMIC DNA]</scope>
    <source>
        <strain evidence="1 2">CFNEI 73</strain>
        <plasmid evidence="1 2">C</plasmid>
    </source>
</reference>
<dbReference type="GO" id="GO:0035556">
    <property type="term" value="P:intracellular signal transduction"/>
    <property type="evidence" value="ECO:0007669"/>
    <property type="project" value="InterPro"/>
</dbReference>
<geneLocation type="plasmid" evidence="1 2">
    <name>C</name>
</geneLocation>
<dbReference type="GO" id="GO:0004016">
    <property type="term" value="F:adenylate cyclase activity"/>
    <property type="evidence" value="ECO:0007669"/>
    <property type="project" value="UniProtKB-EC"/>
</dbReference>
<dbReference type="EC" id="4.6.1.1" evidence="1"/>
<keyword evidence="1" id="KW-0614">Plasmid</keyword>
<dbReference type="InterPro" id="IPR011990">
    <property type="entry name" value="TPR-like_helical_dom_sf"/>
</dbReference>
<gene>
    <name evidence="1" type="primary">cya</name>
    <name evidence="1" type="ORF">SAMCFNEI73_pC1798</name>
</gene>
<dbReference type="PANTHER" id="PTHR43081:SF19">
    <property type="entry name" value="PH-SENSITIVE ADENYLATE CYCLASE RV1264"/>
    <property type="match status" value="1"/>
</dbReference>
<dbReference type="Pfam" id="PF00211">
    <property type="entry name" value="Guanylate_cyc"/>
    <property type="match status" value="1"/>
</dbReference>
<organism evidence="1 2">
    <name type="scientific">Sinorhizobium americanum</name>
    <dbReference type="NCBI Taxonomy" id="194963"/>
    <lineage>
        <taxon>Bacteria</taxon>
        <taxon>Pseudomonadati</taxon>
        <taxon>Pseudomonadota</taxon>
        <taxon>Alphaproteobacteria</taxon>
        <taxon>Hyphomicrobiales</taxon>
        <taxon>Rhizobiaceae</taxon>
        <taxon>Sinorhizobium/Ensifer group</taxon>
        <taxon>Sinorhizobium</taxon>
    </lineage>
</organism>
<dbReference type="InterPro" id="IPR029787">
    <property type="entry name" value="Nucleotide_cyclase"/>
</dbReference>
<dbReference type="Proteomes" id="UP000182306">
    <property type="component" value="Plasmid C"/>
</dbReference>
<dbReference type="EMBL" id="CP013110">
    <property type="protein sequence ID" value="APG95502.1"/>
    <property type="molecule type" value="Genomic_DNA"/>
</dbReference>
<proteinExistence type="predicted"/>
<name>A0A1L3LZI3_9HYPH</name>
<dbReference type="InterPro" id="IPR050697">
    <property type="entry name" value="Adenylyl/Guanylyl_Cyclase_3/4"/>
</dbReference>
<dbReference type="GO" id="GO:0006171">
    <property type="term" value="P:cAMP biosynthetic process"/>
    <property type="evidence" value="ECO:0007669"/>
    <property type="project" value="TreeGrafter"/>
</dbReference>
<dbReference type="InterPro" id="IPR001054">
    <property type="entry name" value="A/G_cyclase"/>
</dbReference>